<name>A0A1A8DMD4_NOTKA</name>
<proteinExistence type="predicted"/>
<dbReference type="EMBL" id="HAEA01006228">
    <property type="protein sequence ID" value="SBQ34708.1"/>
    <property type="molecule type" value="Transcribed_RNA"/>
</dbReference>
<sequence>FVGKKISMCSDVNFYLHSYTMFIRYKLNIT</sequence>
<accession>A0A1A8DMD4</accession>
<evidence type="ECO:0000313" key="1">
    <source>
        <dbReference type="EMBL" id="SBQ34708.1"/>
    </source>
</evidence>
<reference evidence="1" key="1">
    <citation type="submission" date="2016-05" db="EMBL/GenBank/DDBJ databases">
        <authorList>
            <person name="Lavstsen T."/>
            <person name="Jespersen J.S."/>
        </authorList>
    </citation>
    <scope>NUCLEOTIDE SEQUENCE</scope>
    <source>
        <tissue evidence="1">Brain</tissue>
    </source>
</reference>
<feature type="non-terminal residue" evidence="1">
    <location>
        <position position="1"/>
    </location>
</feature>
<gene>
    <name evidence="1" type="primary">Nfu_g_1_024555</name>
</gene>
<organism evidence="1">
    <name type="scientific">Nothobranchius kadleci</name>
    <name type="common">African annual killifish</name>
    <dbReference type="NCBI Taxonomy" id="1051664"/>
    <lineage>
        <taxon>Eukaryota</taxon>
        <taxon>Metazoa</taxon>
        <taxon>Chordata</taxon>
        <taxon>Craniata</taxon>
        <taxon>Vertebrata</taxon>
        <taxon>Euteleostomi</taxon>
        <taxon>Actinopterygii</taxon>
        <taxon>Neopterygii</taxon>
        <taxon>Teleostei</taxon>
        <taxon>Neoteleostei</taxon>
        <taxon>Acanthomorphata</taxon>
        <taxon>Ovalentaria</taxon>
        <taxon>Atherinomorphae</taxon>
        <taxon>Cyprinodontiformes</taxon>
        <taxon>Nothobranchiidae</taxon>
        <taxon>Nothobranchius</taxon>
    </lineage>
</organism>
<reference evidence="1" key="2">
    <citation type="submission" date="2016-06" db="EMBL/GenBank/DDBJ databases">
        <title>The genome of a short-lived fish provides insights into sex chromosome evolution and the genetic control of aging.</title>
        <authorList>
            <person name="Reichwald K."/>
            <person name="Felder M."/>
            <person name="Petzold A."/>
            <person name="Koch P."/>
            <person name="Groth M."/>
            <person name="Platzer M."/>
        </authorList>
    </citation>
    <scope>NUCLEOTIDE SEQUENCE</scope>
    <source>
        <tissue evidence="1">Brain</tissue>
    </source>
</reference>
<dbReference type="AlphaFoldDB" id="A0A1A8DMD4"/>
<protein>
    <submittedName>
        <fullName evidence="1">Lysyl oxidase</fullName>
    </submittedName>
</protein>
<feature type="non-terminal residue" evidence="1">
    <location>
        <position position="30"/>
    </location>
</feature>